<keyword evidence="1" id="KW-0732">Signal</keyword>
<proteinExistence type="predicted"/>
<gene>
    <name evidence="3" type="ORF">YH65_06395</name>
</gene>
<dbReference type="KEGG" id="slh:YH65_06395"/>
<feature type="chain" id="PRO_5031108824" description="Formylmethanofuran dehydrogenase subunit E domain-containing protein" evidence="1">
    <location>
        <begin position="18"/>
        <end position="239"/>
    </location>
</feature>
<evidence type="ECO:0000259" key="2">
    <source>
        <dbReference type="Pfam" id="PF02663"/>
    </source>
</evidence>
<name>A0A7U4M1B6_9BACT</name>
<evidence type="ECO:0000256" key="1">
    <source>
        <dbReference type="SAM" id="SignalP"/>
    </source>
</evidence>
<sequence>MLKRALLLTFAGVAVWAGEVAHLNIDDAFYEKSVKNAPNAKPVLVKDTDSALGRYNLYPKKLDIKTLARAHGHLCDGLVLAYVELSNTLPKLFADGVIDRTDLRVVAKNSPCLVDTSSLMSGARINHRTLSLDNSLGGSFIVQKISTGETYKVELADTGFIKALKKKEKEIRTKQKKGEKITPKDIDEVEALAFEAMTTMLNTDPKQLLKITKLKDYQYEFKMDDIGSRSDVINKNVGR</sequence>
<evidence type="ECO:0000313" key="3">
    <source>
        <dbReference type="EMBL" id="AKF25064.1"/>
    </source>
</evidence>
<dbReference type="RefSeq" id="WP_046551146.1">
    <property type="nucleotide sequence ID" value="NZ_CP011308.1"/>
</dbReference>
<reference evidence="4" key="2">
    <citation type="journal article" date="2017" name="Stand. Genomic Sci.">
        <title>Complete genome sequence of the sulfur-oxidizing chemolithoautotrophic Sulfurovum lithotrophicum 42BKTT.</title>
        <authorList>
            <person name="Jeon W."/>
            <person name="Priscilla L."/>
            <person name="Park G."/>
            <person name="Lee H."/>
            <person name="Lee N."/>
            <person name="Lee D."/>
            <person name="Kwon H."/>
            <person name="Ahn I."/>
            <person name="Lee C."/>
            <person name="Lee H."/>
            <person name="Ahn J."/>
        </authorList>
    </citation>
    <scope>NUCLEOTIDE SEQUENCE [LARGE SCALE GENOMIC DNA]</scope>
    <source>
        <strain evidence="4">ATCC BAA-797 / 42BKT</strain>
    </source>
</reference>
<accession>A0A7U4M1B6</accession>
<keyword evidence="4" id="KW-1185">Reference proteome</keyword>
<evidence type="ECO:0000313" key="4">
    <source>
        <dbReference type="Proteomes" id="UP000034444"/>
    </source>
</evidence>
<protein>
    <recommendedName>
        <fullName evidence="2">Formylmethanofuran dehydrogenase subunit E domain-containing protein</fullName>
    </recommendedName>
</protein>
<dbReference type="AlphaFoldDB" id="A0A7U4M1B6"/>
<organism evidence="3 4">
    <name type="scientific">Sulfurovum lithotrophicum</name>
    <dbReference type="NCBI Taxonomy" id="206403"/>
    <lineage>
        <taxon>Bacteria</taxon>
        <taxon>Pseudomonadati</taxon>
        <taxon>Campylobacterota</taxon>
        <taxon>Epsilonproteobacteria</taxon>
        <taxon>Campylobacterales</taxon>
        <taxon>Sulfurovaceae</taxon>
        <taxon>Sulfurovum</taxon>
    </lineage>
</organism>
<reference evidence="3 4" key="1">
    <citation type="submission" date="2015-04" db="EMBL/GenBank/DDBJ databases">
        <title>Complete genome sequence of Sulfurovum lithotrophicum ATCC BAA-797T.</title>
        <authorList>
            <person name="Ahn J."/>
            <person name="Park G."/>
            <person name="Jeon W."/>
            <person name="Jang Y."/>
            <person name="Jang M."/>
            <person name="Lee H."/>
            <person name="Lee H."/>
        </authorList>
    </citation>
    <scope>NUCLEOTIDE SEQUENCE [LARGE SCALE GENOMIC DNA]</scope>
    <source>
        <strain evidence="4">ATCC BAA-797 / 42BKT</strain>
    </source>
</reference>
<dbReference type="Proteomes" id="UP000034444">
    <property type="component" value="Chromosome"/>
</dbReference>
<feature type="signal peptide" evidence="1">
    <location>
        <begin position="1"/>
        <end position="17"/>
    </location>
</feature>
<dbReference type="OrthoDB" id="9804309at2"/>
<dbReference type="SUPFAM" id="SSF143555">
    <property type="entry name" value="FwdE-like"/>
    <property type="match status" value="1"/>
</dbReference>
<feature type="domain" description="Formylmethanofuran dehydrogenase subunit E" evidence="2">
    <location>
        <begin position="71"/>
        <end position="209"/>
    </location>
</feature>
<dbReference type="InterPro" id="IPR003814">
    <property type="entry name" value="FmdEsu_dom"/>
</dbReference>
<dbReference type="Pfam" id="PF02663">
    <property type="entry name" value="FmdE"/>
    <property type="match status" value="1"/>
</dbReference>
<dbReference type="Gene3D" id="3.30.1330.130">
    <property type="match status" value="1"/>
</dbReference>
<dbReference type="EMBL" id="CP011308">
    <property type="protein sequence ID" value="AKF25064.1"/>
    <property type="molecule type" value="Genomic_DNA"/>
</dbReference>